<name>A0A926E316_9FIRM</name>
<dbReference type="Proteomes" id="UP000610760">
    <property type="component" value="Unassembled WGS sequence"/>
</dbReference>
<gene>
    <name evidence="1" type="ORF">H8710_11885</name>
</gene>
<dbReference type="EMBL" id="JACRSV010000004">
    <property type="protein sequence ID" value="MBC8560764.1"/>
    <property type="molecule type" value="Genomic_DNA"/>
</dbReference>
<protein>
    <submittedName>
        <fullName evidence="1">Uncharacterized protein</fullName>
    </submittedName>
</protein>
<dbReference type="AlphaFoldDB" id="A0A926E316"/>
<evidence type="ECO:0000313" key="2">
    <source>
        <dbReference type="Proteomes" id="UP000610760"/>
    </source>
</evidence>
<dbReference type="RefSeq" id="WP_249296032.1">
    <property type="nucleotide sequence ID" value="NZ_JACRSV010000004.1"/>
</dbReference>
<accession>A0A926E316</accession>
<reference evidence="1" key="1">
    <citation type="submission" date="2020-08" db="EMBL/GenBank/DDBJ databases">
        <title>Genome public.</title>
        <authorList>
            <person name="Liu C."/>
            <person name="Sun Q."/>
        </authorList>
    </citation>
    <scope>NUCLEOTIDE SEQUENCE</scope>
    <source>
        <strain evidence="1">NSJ-33</strain>
    </source>
</reference>
<keyword evidence="2" id="KW-1185">Reference proteome</keyword>
<sequence length="184" mass="20944">MDRCDSYINYLNRNILPFIDYERLQQSYDTEDKSYAKLVLNTLHEAAVKEYGSDCLKCRGELEYAILPGIIRSLGTGRICLALLGIDLQSSGEHCETHFLTKYGVAIQGYIEDEEILAYMQKMYSGEYTYAYTPTVIGDIHLDKNNLPEAIKDFFSDFQNHTDALIQAVIDEEAEGANEDDLEL</sequence>
<organism evidence="1 2">
    <name type="scientific">Fumia xinanensis</name>
    <dbReference type="NCBI Taxonomy" id="2763659"/>
    <lineage>
        <taxon>Bacteria</taxon>
        <taxon>Bacillati</taxon>
        <taxon>Bacillota</taxon>
        <taxon>Clostridia</taxon>
        <taxon>Eubacteriales</taxon>
        <taxon>Oscillospiraceae</taxon>
        <taxon>Fumia</taxon>
    </lineage>
</organism>
<evidence type="ECO:0000313" key="1">
    <source>
        <dbReference type="EMBL" id="MBC8560764.1"/>
    </source>
</evidence>
<comment type="caution">
    <text evidence="1">The sequence shown here is derived from an EMBL/GenBank/DDBJ whole genome shotgun (WGS) entry which is preliminary data.</text>
</comment>
<proteinExistence type="predicted"/>